<dbReference type="InterPro" id="IPR006597">
    <property type="entry name" value="Sel1-like"/>
</dbReference>
<feature type="compositionally biased region" description="Polar residues" evidence="2">
    <location>
        <begin position="160"/>
        <end position="175"/>
    </location>
</feature>
<dbReference type="SUPFAM" id="SSF81901">
    <property type="entry name" value="HCP-like"/>
    <property type="match status" value="2"/>
</dbReference>
<dbReference type="SMART" id="SM00671">
    <property type="entry name" value="SEL1"/>
    <property type="match status" value="5"/>
</dbReference>
<protein>
    <recommendedName>
        <fullName evidence="5">HCP-like protein</fullName>
    </recommendedName>
</protein>
<dbReference type="Pfam" id="PF08238">
    <property type="entry name" value="Sel1"/>
    <property type="match status" value="5"/>
</dbReference>
<evidence type="ECO:0000256" key="1">
    <source>
        <dbReference type="ARBA" id="ARBA00038101"/>
    </source>
</evidence>
<dbReference type="PANTHER" id="PTHR11102">
    <property type="entry name" value="SEL-1-LIKE PROTEIN"/>
    <property type="match status" value="1"/>
</dbReference>
<evidence type="ECO:0000256" key="2">
    <source>
        <dbReference type="SAM" id="MobiDB-lite"/>
    </source>
</evidence>
<dbReference type="Gene3D" id="1.25.40.10">
    <property type="entry name" value="Tetratricopeptide repeat domain"/>
    <property type="match status" value="1"/>
</dbReference>
<dbReference type="InterPro" id="IPR011990">
    <property type="entry name" value="TPR-like_helical_dom_sf"/>
</dbReference>
<feature type="region of interest" description="Disordered" evidence="2">
    <location>
        <begin position="512"/>
        <end position="536"/>
    </location>
</feature>
<name>A0ABQ7JSP1_9FUNG</name>
<feature type="region of interest" description="Disordered" evidence="2">
    <location>
        <begin position="88"/>
        <end position="181"/>
    </location>
</feature>
<accession>A0ABQ7JSP1</accession>
<organism evidence="3 4">
    <name type="scientific">Linnemannia gamsii</name>
    <dbReference type="NCBI Taxonomy" id="64522"/>
    <lineage>
        <taxon>Eukaryota</taxon>
        <taxon>Fungi</taxon>
        <taxon>Fungi incertae sedis</taxon>
        <taxon>Mucoromycota</taxon>
        <taxon>Mortierellomycotina</taxon>
        <taxon>Mortierellomycetes</taxon>
        <taxon>Mortierellales</taxon>
        <taxon>Mortierellaceae</taxon>
        <taxon>Linnemannia</taxon>
    </lineage>
</organism>
<proteinExistence type="inferred from homology"/>
<reference evidence="3 4" key="1">
    <citation type="journal article" date="2020" name="Fungal Divers.">
        <title>Resolving the Mortierellaceae phylogeny through synthesis of multi-gene phylogenetics and phylogenomics.</title>
        <authorList>
            <person name="Vandepol N."/>
            <person name="Liber J."/>
            <person name="Desiro A."/>
            <person name="Na H."/>
            <person name="Kennedy M."/>
            <person name="Barry K."/>
            <person name="Grigoriev I.V."/>
            <person name="Miller A.N."/>
            <person name="O'Donnell K."/>
            <person name="Stajich J.E."/>
            <person name="Bonito G."/>
        </authorList>
    </citation>
    <scope>NUCLEOTIDE SEQUENCE [LARGE SCALE GENOMIC DNA]</scope>
    <source>
        <strain evidence="3 4">AD045</strain>
    </source>
</reference>
<evidence type="ECO:0000313" key="4">
    <source>
        <dbReference type="Proteomes" id="UP001194696"/>
    </source>
</evidence>
<dbReference type="Proteomes" id="UP001194696">
    <property type="component" value="Unassembled WGS sequence"/>
</dbReference>
<sequence>MASSTSREGVQAIRLARKNKTVDITTHKDNTTGQEVVLWSDIIMVFRDALYLQYGSKAIPFLKGQDFKTLDPLRIAAVPGATLEVVVDDDSDDESSTGVNLRFVSSRAEKSKSKSKSTRPPAQKSRGPTHSAVPQTPISQPTSIQTTRSAAPQALPLEGTSLTTSFEPKSTSTRPTPIAPQGSFFTSLLSMTTPEVPIVRHQRTPRGTCTTAYEASTIESLAGTTNSHEIPNDQNYAAPRNPQYGLVEQALENYNHIEVPPESLRALQPDSHKNDARNPQCESDTPIDTQLLNRTNQARAPQEYHAIASYNDFTQMIEWAEKGDVESQVALRDMYRTGNGVREDHYVAHVAHNWFLQAAEQGYALAQYSVGFMCRYQEVFGMDKAMVEMYFRKAANQGVMEAQYEMGRLYQEGFDRIKQDPDEAMTWYLKAAEQDYAPAKVAIGSLHESGQCGRIPEKDRNYSGAMEWYLKAATQGDAQAHYEIGRMFDEGAGVVQDDLKARQWYAQAAGRGHADAKKRLPNLGSESRHQVEPSPGTLRGFFGRLSEAFF</sequence>
<comment type="caution">
    <text evidence="3">The sequence shown here is derived from an EMBL/GenBank/DDBJ whole genome shotgun (WGS) entry which is preliminary data.</text>
</comment>
<gene>
    <name evidence="3" type="ORF">BGZ96_011310</name>
</gene>
<comment type="similarity">
    <text evidence="1">Belongs to the sel-1 family.</text>
</comment>
<keyword evidence="4" id="KW-1185">Reference proteome</keyword>
<evidence type="ECO:0000313" key="3">
    <source>
        <dbReference type="EMBL" id="KAG0284299.1"/>
    </source>
</evidence>
<evidence type="ECO:0008006" key="5">
    <source>
        <dbReference type="Google" id="ProtNLM"/>
    </source>
</evidence>
<dbReference type="InterPro" id="IPR050767">
    <property type="entry name" value="Sel1_AlgK"/>
</dbReference>
<feature type="compositionally biased region" description="Polar residues" evidence="2">
    <location>
        <begin position="126"/>
        <end position="150"/>
    </location>
</feature>
<dbReference type="PANTHER" id="PTHR11102:SF160">
    <property type="entry name" value="ERAD-ASSOCIATED E3 UBIQUITIN-PROTEIN LIGASE COMPONENT HRD3"/>
    <property type="match status" value="1"/>
</dbReference>
<dbReference type="EMBL" id="JAAAIM010000788">
    <property type="protein sequence ID" value="KAG0284299.1"/>
    <property type="molecule type" value="Genomic_DNA"/>
</dbReference>